<dbReference type="OrthoDB" id="285946at2"/>
<dbReference type="RefSeq" id="WP_099261590.1">
    <property type="nucleotide sequence ID" value="NZ_NIZW01000011.1"/>
</dbReference>
<sequence length="87" mass="9359">MIEFIGGPFDGHQQPLANGSQASEILCFITKDTFRQLHRSENRESSSGSTLTSVALYELDAVSDPPTYRHAGSIGGQSFGEVIAELS</sequence>
<comment type="caution">
    <text evidence="1">The sequence shown here is derived from an EMBL/GenBank/DDBJ whole genome shotgun (WGS) entry which is preliminary data.</text>
</comment>
<dbReference type="AlphaFoldDB" id="A0A2G1W5Y7"/>
<organism evidence="1 2">
    <name type="scientific">Rhodopirellula bahusiensis</name>
    <dbReference type="NCBI Taxonomy" id="2014065"/>
    <lineage>
        <taxon>Bacteria</taxon>
        <taxon>Pseudomonadati</taxon>
        <taxon>Planctomycetota</taxon>
        <taxon>Planctomycetia</taxon>
        <taxon>Pirellulales</taxon>
        <taxon>Pirellulaceae</taxon>
        <taxon>Rhodopirellula</taxon>
    </lineage>
</organism>
<dbReference type="EMBL" id="NIZW01000011">
    <property type="protein sequence ID" value="PHQ34447.1"/>
    <property type="molecule type" value="Genomic_DNA"/>
</dbReference>
<reference evidence="1 2" key="1">
    <citation type="submission" date="2017-06" db="EMBL/GenBank/DDBJ databases">
        <title>Description of Rhodopirellula bahusiensis sp. nov.</title>
        <authorList>
            <person name="Kizina J."/>
            <person name="Harder J."/>
        </authorList>
    </citation>
    <scope>NUCLEOTIDE SEQUENCE [LARGE SCALE GENOMIC DNA]</scope>
    <source>
        <strain evidence="1 2">SWK21</strain>
    </source>
</reference>
<keyword evidence="2" id="KW-1185">Reference proteome</keyword>
<dbReference type="GeneID" id="90609514"/>
<name>A0A2G1W5Y7_9BACT</name>
<protein>
    <submittedName>
        <fullName evidence="1">Uncharacterized protein</fullName>
    </submittedName>
</protein>
<evidence type="ECO:0000313" key="2">
    <source>
        <dbReference type="Proteomes" id="UP000225740"/>
    </source>
</evidence>
<proteinExistence type="predicted"/>
<gene>
    <name evidence="1" type="ORF">CEE69_15715</name>
</gene>
<evidence type="ECO:0000313" key="1">
    <source>
        <dbReference type="EMBL" id="PHQ34447.1"/>
    </source>
</evidence>
<accession>A0A2G1W5Y7</accession>
<dbReference type="Proteomes" id="UP000225740">
    <property type="component" value="Unassembled WGS sequence"/>
</dbReference>